<dbReference type="EMBL" id="KI925462">
    <property type="protein sequence ID" value="ETW77896.1"/>
    <property type="molecule type" value="Genomic_DNA"/>
</dbReference>
<evidence type="ECO:0000256" key="1">
    <source>
        <dbReference type="SAM" id="MobiDB-lite"/>
    </source>
</evidence>
<dbReference type="GeneID" id="20666669"/>
<evidence type="ECO:0000313" key="3">
    <source>
        <dbReference type="Proteomes" id="UP000030671"/>
    </source>
</evidence>
<proteinExistence type="predicted"/>
<organism evidence="2 3">
    <name type="scientific">Heterobasidion irregulare (strain TC 32-1)</name>
    <dbReference type="NCBI Taxonomy" id="747525"/>
    <lineage>
        <taxon>Eukaryota</taxon>
        <taxon>Fungi</taxon>
        <taxon>Dikarya</taxon>
        <taxon>Basidiomycota</taxon>
        <taxon>Agaricomycotina</taxon>
        <taxon>Agaricomycetes</taxon>
        <taxon>Russulales</taxon>
        <taxon>Bondarzewiaceae</taxon>
        <taxon>Heterobasidion</taxon>
        <taxon>Heterobasidion annosum species complex</taxon>
    </lineage>
</organism>
<name>W4JYG2_HETIT</name>
<sequence length="213" mass="24117">MSRLSLNGIRMERHQCKASQFPVPMPAGRPSRPTQGPAPVKTSGKPMQTNRNVRHTVGLHSDLILTNHHLGDGKLVYSPSMPVSLPPIQSKMGNQRSVLCNANPNVRDDPDIVITELLLLREGRRKEVYRDIFPRIDVINAFVDLASPSITSPRQKTSIALVLLSLSCEDAMEECERKMKVEINAIEPHPYKFGRKELHRLCNELNLWKPFRK</sequence>
<gene>
    <name evidence="2" type="ORF">HETIRDRAFT_119912</name>
</gene>
<dbReference type="KEGG" id="hir:HETIRDRAFT_119912"/>
<dbReference type="Proteomes" id="UP000030671">
    <property type="component" value="Unassembled WGS sequence"/>
</dbReference>
<dbReference type="RefSeq" id="XP_009549913.1">
    <property type="nucleotide sequence ID" value="XM_009551618.1"/>
</dbReference>
<protein>
    <submittedName>
        <fullName evidence="2">Uncharacterized protein</fullName>
    </submittedName>
</protein>
<keyword evidence="3" id="KW-1185">Reference proteome</keyword>
<accession>W4JYG2</accession>
<feature type="region of interest" description="Disordered" evidence="1">
    <location>
        <begin position="18"/>
        <end position="50"/>
    </location>
</feature>
<dbReference type="HOGENOM" id="CLU_1294566_0_0_1"/>
<dbReference type="InParanoid" id="W4JYG2"/>
<dbReference type="AlphaFoldDB" id="W4JYG2"/>
<reference evidence="2 3" key="1">
    <citation type="journal article" date="2012" name="New Phytol.">
        <title>Insight into trade-off between wood decay and parasitism from the genome of a fungal forest pathogen.</title>
        <authorList>
            <person name="Olson A."/>
            <person name="Aerts A."/>
            <person name="Asiegbu F."/>
            <person name="Belbahri L."/>
            <person name="Bouzid O."/>
            <person name="Broberg A."/>
            <person name="Canback B."/>
            <person name="Coutinho P.M."/>
            <person name="Cullen D."/>
            <person name="Dalman K."/>
            <person name="Deflorio G."/>
            <person name="van Diepen L.T."/>
            <person name="Dunand C."/>
            <person name="Duplessis S."/>
            <person name="Durling M."/>
            <person name="Gonthier P."/>
            <person name="Grimwood J."/>
            <person name="Fossdal C.G."/>
            <person name="Hansson D."/>
            <person name="Henrissat B."/>
            <person name="Hietala A."/>
            <person name="Himmelstrand K."/>
            <person name="Hoffmeister D."/>
            <person name="Hogberg N."/>
            <person name="James T.Y."/>
            <person name="Karlsson M."/>
            <person name="Kohler A."/>
            <person name="Kues U."/>
            <person name="Lee Y.H."/>
            <person name="Lin Y.C."/>
            <person name="Lind M."/>
            <person name="Lindquist E."/>
            <person name="Lombard V."/>
            <person name="Lucas S."/>
            <person name="Lunden K."/>
            <person name="Morin E."/>
            <person name="Murat C."/>
            <person name="Park J."/>
            <person name="Raffaello T."/>
            <person name="Rouze P."/>
            <person name="Salamov A."/>
            <person name="Schmutz J."/>
            <person name="Solheim H."/>
            <person name="Stahlberg J."/>
            <person name="Velez H."/>
            <person name="de Vries R.P."/>
            <person name="Wiebenga A."/>
            <person name="Woodward S."/>
            <person name="Yakovlev I."/>
            <person name="Garbelotto M."/>
            <person name="Martin F."/>
            <person name="Grigoriev I.V."/>
            <person name="Stenlid J."/>
        </authorList>
    </citation>
    <scope>NUCLEOTIDE SEQUENCE [LARGE SCALE GENOMIC DNA]</scope>
    <source>
        <strain evidence="2 3">TC 32-1</strain>
    </source>
</reference>
<evidence type="ECO:0000313" key="2">
    <source>
        <dbReference type="EMBL" id="ETW77896.1"/>
    </source>
</evidence>